<name>A0A3L8RUP6_CHLGU</name>
<accession>A0A3L8RUP6</accession>
<gene>
    <name evidence="2" type="ORF">DV515_00016126</name>
</gene>
<feature type="region of interest" description="Disordered" evidence="1">
    <location>
        <begin position="69"/>
        <end position="116"/>
    </location>
</feature>
<evidence type="ECO:0000313" key="2">
    <source>
        <dbReference type="EMBL" id="RLV85281.1"/>
    </source>
</evidence>
<dbReference type="AlphaFoldDB" id="A0A3L8RUP6"/>
<dbReference type="EMBL" id="QUSF01000257">
    <property type="protein sequence ID" value="RLV85281.1"/>
    <property type="molecule type" value="Genomic_DNA"/>
</dbReference>
<dbReference type="Proteomes" id="UP000276834">
    <property type="component" value="Unassembled WGS sequence"/>
</dbReference>
<protein>
    <submittedName>
        <fullName evidence="2">Uncharacterized protein</fullName>
    </submittedName>
</protein>
<organism evidence="2 3">
    <name type="scientific">Chloebia gouldiae</name>
    <name type="common">Gouldian finch</name>
    <name type="synonym">Erythrura gouldiae</name>
    <dbReference type="NCBI Taxonomy" id="44316"/>
    <lineage>
        <taxon>Eukaryota</taxon>
        <taxon>Metazoa</taxon>
        <taxon>Chordata</taxon>
        <taxon>Craniata</taxon>
        <taxon>Vertebrata</taxon>
        <taxon>Euteleostomi</taxon>
        <taxon>Archelosauria</taxon>
        <taxon>Archosauria</taxon>
        <taxon>Dinosauria</taxon>
        <taxon>Saurischia</taxon>
        <taxon>Theropoda</taxon>
        <taxon>Coelurosauria</taxon>
        <taxon>Aves</taxon>
        <taxon>Neognathae</taxon>
        <taxon>Neoaves</taxon>
        <taxon>Telluraves</taxon>
        <taxon>Australaves</taxon>
        <taxon>Passeriformes</taxon>
        <taxon>Passeroidea</taxon>
        <taxon>Passeridae</taxon>
        <taxon>Chloebia</taxon>
    </lineage>
</organism>
<proteinExistence type="predicted"/>
<evidence type="ECO:0000313" key="3">
    <source>
        <dbReference type="Proteomes" id="UP000276834"/>
    </source>
</evidence>
<reference evidence="2 3" key="1">
    <citation type="journal article" date="2018" name="Proc. R. Soc. B">
        <title>A non-coding region near Follistatin controls head colour polymorphism in the Gouldian finch.</title>
        <authorList>
            <person name="Toomey M.B."/>
            <person name="Marques C.I."/>
            <person name="Andrade P."/>
            <person name="Araujo P.M."/>
            <person name="Sabatino S."/>
            <person name="Gazda M.A."/>
            <person name="Afonso S."/>
            <person name="Lopes R.J."/>
            <person name="Corbo J.C."/>
            <person name="Carneiro M."/>
        </authorList>
    </citation>
    <scope>NUCLEOTIDE SEQUENCE [LARGE SCALE GENOMIC DNA]</scope>
    <source>
        <strain evidence="2">Red01</strain>
        <tissue evidence="2">Muscle</tissue>
    </source>
</reference>
<keyword evidence="3" id="KW-1185">Reference proteome</keyword>
<comment type="caution">
    <text evidence="2">The sequence shown here is derived from an EMBL/GenBank/DDBJ whole genome shotgun (WGS) entry which is preliminary data.</text>
</comment>
<sequence length="116" mass="12256">MGSAEPAYSWCTCSRRTQGQTQPSCHHVAKVRLPQDRVTPHRSVPSRPEQRLPHVAFIQTMTTAPLWAVGTGKGSPAEVKYPTSARTPALSPGCSPSCTPMATGPPRPPVSAASPA</sequence>
<evidence type="ECO:0000256" key="1">
    <source>
        <dbReference type="SAM" id="MobiDB-lite"/>
    </source>
</evidence>